<name>E2AXQ3_CAMFO</name>
<comment type="catalytic activity">
    <reaction evidence="10">
        <text>D-xylose + NADP(+) = D-xylono-1,5-lactone + NADPH + H(+)</text>
        <dbReference type="Rhea" id="RHEA:22000"/>
        <dbReference type="ChEBI" id="CHEBI:15378"/>
        <dbReference type="ChEBI" id="CHEBI:15867"/>
        <dbReference type="ChEBI" id="CHEBI:53455"/>
        <dbReference type="ChEBI" id="CHEBI:57783"/>
        <dbReference type="ChEBI" id="CHEBI:58349"/>
        <dbReference type="EC" id="1.1.1.179"/>
    </reaction>
</comment>
<dbReference type="OrthoDB" id="2129491at2759"/>
<evidence type="ECO:0000259" key="11">
    <source>
        <dbReference type="Pfam" id="PF01408"/>
    </source>
</evidence>
<comment type="similarity">
    <text evidence="1">Belongs to the Gfo/Idh/MocA family.</text>
</comment>
<dbReference type="GO" id="GO:0047837">
    <property type="term" value="F:D-xylose 1-dehydrogenase (NADP+) activity"/>
    <property type="evidence" value="ECO:0007669"/>
    <property type="project" value="UniProtKB-EC"/>
</dbReference>
<dbReference type="EC" id="1.1.1.179" evidence="4"/>
<keyword evidence="13" id="KW-1185">Reference proteome</keyword>
<comment type="catalytic activity">
    <reaction evidence="9">
        <text>(1R,2R)-1,2-dihydrobenzene-1,2-diol + NADP(+) = catechol + NADPH + H(+)</text>
        <dbReference type="Rhea" id="RHEA:16729"/>
        <dbReference type="ChEBI" id="CHEBI:10702"/>
        <dbReference type="ChEBI" id="CHEBI:15378"/>
        <dbReference type="ChEBI" id="CHEBI:18135"/>
        <dbReference type="ChEBI" id="CHEBI:57783"/>
        <dbReference type="ChEBI" id="CHEBI:58349"/>
        <dbReference type="EC" id="1.3.1.20"/>
    </reaction>
</comment>
<dbReference type="InterPro" id="IPR036291">
    <property type="entry name" value="NAD(P)-bd_dom_sf"/>
</dbReference>
<evidence type="ECO:0000256" key="6">
    <source>
        <dbReference type="ARBA" id="ARBA00042926"/>
    </source>
</evidence>
<reference evidence="12 13" key="1">
    <citation type="journal article" date="2010" name="Science">
        <title>Genomic comparison of the ants Camponotus floridanus and Harpegnathos saltator.</title>
        <authorList>
            <person name="Bonasio R."/>
            <person name="Zhang G."/>
            <person name="Ye C."/>
            <person name="Mutti N.S."/>
            <person name="Fang X."/>
            <person name="Qin N."/>
            <person name="Donahue G."/>
            <person name="Yang P."/>
            <person name="Li Q."/>
            <person name="Li C."/>
            <person name="Zhang P."/>
            <person name="Huang Z."/>
            <person name="Berger S.L."/>
            <person name="Reinberg D."/>
            <person name="Wang J."/>
            <person name="Liebig J."/>
        </authorList>
    </citation>
    <scope>NUCLEOTIDE SEQUENCE [LARGE SCALE GENOMIC DNA]</scope>
    <source>
        <strain evidence="13">C129</strain>
    </source>
</reference>
<dbReference type="GO" id="GO:0000166">
    <property type="term" value="F:nucleotide binding"/>
    <property type="evidence" value="ECO:0007669"/>
    <property type="project" value="InterPro"/>
</dbReference>
<dbReference type="Gene3D" id="3.40.50.720">
    <property type="entry name" value="NAD(P)-binding Rossmann-like Domain"/>
    <property type="match status" value="1"/>
</dbReference>
<accession>E2AXQ3</accession>
<dbReference type="InParanoid" id="E2AXQ3"/>
<evidence type="ECO:0000256" key="2">
    <source>
        <dbReference type="ARBA" id="ARBA00023002"/>
    </source>
</evidence>
<evidence type="ECO:0000256" key="8">
    <source>
        <dbReference type="ARBA" id="ARBA00043025"/>
    </source>
</evidence>
<evidence type="ECO:0000256" key="7">
    <source>
        <dbReference type="ARBA" id="ARBA00042988"/>
    </source>
</evidence>
<proteinExistence type="inferred from homology"/>
<evidence type="ECO:0000256" key="9">
    <source>
        <dbReference type="ARBA" id="ARBA00047423"/>
    </source>
</evidence>
<dbReference type="STRING" id="104421.E2AXQ3"/>
<evidence type="ECO:0000313" key="12">
    <source>
        <dbReference type="EMBL" id="EFN61799.1"/>
    </source>
</evidence>
<evidence type="ECO:0000256" key="1">
    <source>
        <dbReference type="ARBA" id="ARBA00010928"/>
    </source>
</evidence>
<feature type="domain" description="Gfo/Idh/MocA-like oxidoreductase N-terminal" evidence="11">
    <location>
        <begin position="17"/>
        <end position="132"/>
    </location>
</feature>
<evidence type="ECO:0000256" key="4">
    <source>
        <dbReference type="ARBA" id="ARBA00038984"/>
    </source>
</evidence>
<dbReference type="AlphaFoldDB" id="E2AXQ3"/>
<evidence type="ECO:0000256" key="3">
    <source>
        <dbReference type="ARBA" id="ARBA00038853"/>
    </source>
</evidence>
<dbReference type="Pfam" id="PF01408">
    <property type="entry name" value="GFO_IDH_MocA"/>
    <property type="match status" value="1"/>
</dbReference>
<evidence type="ECO:0000256" key="5">
    <source>
        <dbReference type="ARBA" id="ARBA00040603"/>
    </source>
</evidence>
<dbReference type="EC" id="1.3.1.20" evidence="3"/>
<gene>
    <name evidence="12" type="ORF">EAG_15443</name>
</gene>
<organism evidence="13">
    <name type="scientific">Camponotus floridanus</name>
    <name type="common">Florida carpenter ant</name>
    <dbReference type="NCBI Taxonomy" id="104421"/>
    <lineage>
        <taxon>Eukaryota</taxon>
        <taxon>Metazoa</taxon>
        <taxon>Ecdysozoa</taxon>
        <taxon>Arthropoda</taxon>
        <taxon>Hexapoda</taxon>
        <taxon>Insecta</taxon>
        <taxon>Pterygota</taxon>
        <taxon>Neoptera</taxon>
        <taxon>Endopterygota</taxon>
        <taxon>Hymenoptera</taxon>
        <taxon>Apocrita</taxon>
        <taxon>Aculeata</taxon>
        <taxon>Formicoidea</taxon>
        <taxon>Formicidae</taxon>
        <taxon>Formicinae</taxon>
        <taxon>Camponotus</taxon>
    </lineage>
</organism>
<dbReference type="OMA" id="WHFEADE"/>
<protein>
    <recommendedName>
        <fullName evidence="5">Trans-1,2-dihydrobenzene-1,2-diol dehydrogenase</fullName>
        <ecNumber evidence="4">1.1.1.179</ecNumber>
        <ecNumber evidence="3">1.3.1.20</ecNumber>
    </recommendedName>
    <alternativeName>
        <fullName evidence="8">D-xylose 1-dehydrogenase</fullName>
    </alternativeName>
    <alternativeName>
        <fullName evidence="7">D-xylose-NADP dehydrogenase</fullName>
    </alternativeName>
    <alternativeName>
        <fullName evidence="6">Dimeric dihydrodiol dehydrogenase</fullName>
    </alternativeName>
</protein>
<dbReference type="Proteomes" id="UP000000311">
    <property type="component" value="Unassembled WGS sequence"/>
</dbReference>
<sequence>MSKRYLFYQDNKSNYTLRWGIAGITRKLRDFISALEHTSKDEHMIIAIAAQNVEDLTNTYHIPKVYNNYEQLALDTEIDIVFIGTINSQHFDTAMLMLKHGKHVLCESPMTLKWENTSDLIDYAQSKQLFLMEAMASRFFPAYDFIRQEIESRNIGDVDSMDILETHEFPISQVNELILDSIFHCLQFVCLVYNNELPTIIIGDKGIQDGNIKSIMIRVCYQRNRIANILVRNSVQQGLDPSEARIFGTHGIIKVPQFTYPIRVEVSNRPTPMEFLILPNSNIDPNFFGFSYVYEITEIYTCILNGYTESPKMTHDTSLVLAGLKDIICKQLDIWYS</sequence>
<dbReference type="KEGG" id="cfo:105257164"/>
<dbReference type="SUPFAM" id="SSF55347">
    <property type="entry name" value="Glyceraldehyde-3-phosphate dehydrogenase-like, C-terminal domain"/>
    <property type="match status" value="1"/>
</dbReference>
<dbReference type="EMBL" id="GL443628">
    <property type="protein sequence ID" value="EFN61799.1"/>
    <property type="molecule type" value="Genomic_DNA"/>
</dbReference>
<dbReference type="PANTHER" id="PTHR22604">
    <property type="entry name" value="OXIDOREDUCTASES"/>
    <property type="match status" value="1"/>
</dbReference>
<dbReference type="GO" id="GO:0047115">
    <property type="term" value="F:trans-1,2-dihydrobenzene-1,2-diol dehydrogenase activity"/>
    <property type="evidence" value="ECO:0007669"/>
    <property type="project" value="UniProtKB-EC"/>
</dbReference>
<dbReference type="Gene3D" id="3.30.360.10">
    <property type="entry name" value="Dihydrodipicolinate Reductase, domain 2"/>
    <property type="match status" value="1"/>
</dbReference>
<evidence type="ECO:0000256" key="10">
    <source>
        <dbReference type="ARBA" id="ARBA00049233"/>
    </source>
</evidence>
<evidence type="ECO:0000313" key="13">
    <source>
        <dbReference type="Proteomes" id="UP000000311"/>
    </source>
</evidence>
<dbReference type="InterPro" id="IPR000683">
    <property type="entry name" value="Gfo/Idh/MocA-like_OxRdtase_N"/>
</dbReference>
<dbReference type="InterPro" id="IPR050984">
    <property type="entry name" value="Gfo/Idh/MocA_domain"/>
</dbReference>
<dbReference type="PANTHER" id="PTHR22604:SF105">
    <property type="entry name" value="TRANS-1,2-DIHYDROBENZENE-1,2-DIOL DEHYDROGENASE"/>
    <property type="match status" value="1"/>
</dbReference>
<dbReference type="SUPFAM" id="SSF51735">
    <property type="entry name" value="NAD(P)-binding Rossmann-fold domains"/>
    <property type="match status" value="1"/>
</dbReference>
<keyword evidence="2" id="KW-0560">Oxidoreductase</keyword>